<dbReference type="InterPro" id="IPR008318">
    <property type="entry name" value="UCP030820"/>
</dbReference>
<comment type="caution">
    <text evidence="1">The sequence shown here is derived from an EMBL/GenBank/DDBJ whole genome shotgun (WGS) entry which is preliminary data.</text>
</comment>
<name>A0A3N0V5A4_9GAMM</name>
<reference evidence="1 2" key="1">
    <citation type="submission" date="2018-10" db="EMBL/GenBank/DDBJ databases">
        <authorList>
            <person name="Chen W.-M."/>
        </authorList>
    </citation>
    <scope>NUCLEOTIDE SEQUENCE [LARGE SCALE GENOMIC DNA]</scope>
    <source>
        <strain evidence="1 2">THS-13</strain>
    </source>
</reference>
<dbReference type="InParanoid" id="A0A3N0V5A4"/>
<gene>
    <name evidence="1" type="ORF">ED208_14395</name>
</gene>
<proteinExistence type="predicted"/>
<dbReference type="Pfam" id="PF06073">
    <property type="entry name" value="DUF934"/>
    <property type="match status" value="1"/>
</dbReference>
<sequence length="153" mass="17072">MSILLDRHGQRLEDHYPELAADQSVPANQAVLVPWARFGEIPENSKAGLLLPNTTDVLALPEAALRLPLLVLEFPSFADGRAYSQASFLLQRRHYPGQLRARGQAVVHDQLNMLRSCGFTQFQLRGDQDIDLCARLLSNQPSASTLRRFPSLP</sequence>
<accession>A0A3N0V5A4</accession>
<dbReference type="RefSeq" id="WP_123212617.1">
    <property type="nucleotide sequence ID" value="NZ_RJVO01000007.1"/>
</dbReference>
<keyword evidence="2" id="KW-1185">Reference proteome</keyword>
<dbReference type="Proteomes" id="UP000282106">
    <property type="component" value="Unassembled WGS sequence"/>
</dbReference>
<organism evidence="1 2">
    <name type="scientific">Stagnimonas aquatica</name>
    <dbReference type="NCBI Taxonomy" id="2689987"/>
    <lineage>
        <taxon>Bacteria</taxon>
        <taxon>Pseudomonadati</taxon>
        <taxon>Pseudomonadota</taxon>
        <taxon>Gammaproteobacteria</taxon>
        <taxon>Nevskiales</taxon>
        <taxon>Nevskiaceae</taxon>
        <taxon>Stagnimonas</taxon>
    </lineage>
</organism>
<evidence type="ECO:0000313" key="1">
    <source>
        <dbReference type="EMBL" id="ROH87893.1"/>
    </source>
</evidence>
<evidence type="ECO:0000313" key="2">
    <source>
        <dbReference type="Proteomes" id="UP000282106"/>
    </source>
</evidence>
<dbReference type="EMBL" id="RJVO01000007">
    <property type="protein sequence ID" value="ROH87893.1"/>
    <property type="molecule type" value="Genomic_DNA"/>
</dbReference>
<dbReference type="AlphaFoldDB" id="A0A3N0V5A4"/>
<protein>
    <submittedName>
        <fullName evidence="1">DUF934 domain-containing protein</fullName>
    </submittedName>
</protein>